<organism evidence="2 3">
    <name type="scientific">Pleurodeles waltl</name>
    <name type="common">Iberian ribbed newt</name>
    <dbReference type="NCBI Taxonomy" id="8319"/>
    <lineage>
        <taxon>Eukaryota</taxon>
        <taxon>Metazoa</taxon>
        <taxon>Chordata</taxon>
        <taxon>Craniata</taxon>
        <taxon>Vertebrata</taxon>
        <taxon>Euteleostomi</taxon>
        <taxon>Amphibia</taxon>
        <taxon>Batrachia</taxon>
        <taxon>Caudata</taxon>
        <taxon>Salamandroidea</taxon>
        <taxon>Salamandridae</taxon>
        <taxon>Pleurodelinae</taxon>
        <taxon>Pleurodeles</taxon>
    </lineage>
</organism>
<name>A0AAV7WIY3_PLEWA</name>
<accession>A0AAV7WIY3</accession>
<evidence type="ECO:0000256" key="1">
    <source>
        <dbReference type="SAM" id="SignalP"/>
    </source>
</evidence>
<evidence type="ECO:0000313" key="2">
    <source>
        <dbReference type="EMBL" id="KAJ1212621.1"/>
    </source>
</evidence>
<protein>
    <submittedName>
        <fullName evidence="2">Uncharacterized protein</fullName>
    </submittedName>
</protein>
<dbReference type="Proteomes" id="UP001066276">
    <property type="component" value="Chromosome 1_1"/>
</dbReference>
<dbReference type="EMBL" id="JANPWB010000001">
    <property type="protein sequence ID" value="KAJ1212621.1"/>
    <property type="molecule type" value="Genomic_DNA"/>
</dbReference>
<comment type="caution">
    <text evidence="2">The sequence shown here is derived from an EMBL/GenBank/DDBJ whole genome shotgun (WGS) entry which is preliminary data.</text>
</comment>
<dbReference type="AlphaFoldDB" id="A0AAV7WIY3"/>
<reference evidence="2" key="1">
    <citation type="journal article" date="2022" name="bioRxiv">
        <title>Sequencing and chromosome-scale assembly of the giantPleurodeles waltlgenome.</title>
        <authorList>
            <person name="Brown T."/>
            <person name="Elewa A."/>
            <person name="Iarovenko S."/>
            <person name="Subramanian E."/>
            <person name="Araus A.J."/>
            <person name="Petzold A."/>
            <person name="Susuki M."/>
            <person name="Suzuki K.-i.T."/>
            <person name="Hayashi T."/>
            <person name="Toyoda A."/>
            <person name="Oliveira C."/>
            <person name="Osipova E."/>
            <person name="Leigh N.D."/>
            <person name="Simon A."/>
            <person name="Yun M.H."/>
        </authorList>
    </citation>
    <scope>NUCLEOTIDE SEQUENCE</scope>
    <source>
        <strain evidence="2">20211129_DDA</strain>
        <tissue evidence="2">Liver</tissue>
    </source>
</reference>
<evidence type="ECO:0000313" key="3">
    <source>
        <dbReference type="Proteomes" id="UP001066276"/>
    </source>
</evidence>
<feature type="signal peptide" evidence="1">
    <location>
        <begin position="1"/>
        <end position="17"/>
    </location>
</feature>
<feature type="chain" id="PRO_5043843562" evidence="1">
    <location>
        <begin position="18"/>
        <end position="553"/>
    </location>
</feature>
<dbReference type="PANTHER" id="PTHR33488">
    <property type="entry name" value="ZGC:162509"/>
    <property type="match status" value="1"/>
</dbReference>
<gene>
    <name evidence="2" type="ORF">NDU88_000276</name>
</gene>
<dbReference type="PANTHER" id="PTHR33488:SF2">
    <property type="entry name" value="EARLY ENDOSOME ANTIGEN 1-LIKE"/>
    <property type="match status" value="1"/>
</dbReference>
<sequence length="553" mass="60709">MILTYVIRHALILTCSGSSSDVYVMIGSSSDVHIMIGSYYDTHTDALTSFLRCPLYPGNTAVSDVSQRFLVICIGGAISAEAPQHHSPVGTAAQESRRQARVLDWKEAEAESCTMSPRTLFLSLLIVYCVLAESYGLETRNVTSEVLDGKVSRKHKESKGVDCKAAVANLNVTVKGVRTAKDARRDAVVMMKPVAKLEEFLVAAPRSIAVLADLAQLSSTHEDSAIHLQPPKGGFKYMKYPESFSASLMQVSNATWSAFNTANKNMDQIRLWSASIPKATVNIVHVLFLKSSMVNTLLPRQLKRLLGVSQKCTSLARSVGAGFRSANHLTQEVIEAYRNSRKASKMTRSNLNNTLVNVTVRAEASNKSSVYPKHSLKKLVTVFKQSMGQVPSMRNSTALNLLRQSINDLVETVKTVQHGHNYTSNVSVKDLLYHQAAKVSDIANLVHMITATYCEVSQRYLMDHVSALGRFTGMSPSNPAFQEEHQKLQTGIRKDQDAIKKIITAKKKMFESNVQARVHWINCQLGAAFPYTSTGVAQTIPATTVAMPGKPDS</sequence>
<keyword evidence="3" id="KW-1185">Reference proteome</keyword>
<keyword evidence="1" id="KW-0732">Signal</keyword>
<proteinExistence type="predicted"/>